<keyword evidence="3" id="KW-0347">Helicase</keyword>
<dbReference type="InterPro" id="IPR014016">
    <property type="entry name" value="UvrD-like_ATP-bd"/>
</dbReference>
<proteinExistence type="predicted"/>
<dbReference type="SUPFAM" id="SSF52540">
    <property type="entry name" value="P-loop containing nucleoside triphosphate hydrolases"/>
    <property type="match status" value="1"/>
</dbReference>
<feature type="domain" description="UvrD-like helicase ATP-binding" evidence="6">
    <location>
        <begin position="102"/>
        <end position="169"/>
    </location>
</feature>
<dbReference type="InterPro" id="IPR027417">
    <property type="entry name" value="P-loop_NTPase"/>
</dbReference>
<keyword evidence="1" id="KW-0547">Nucleotide-binding</keyword>
<reference evidence="8" key="1">
    <citation type="journal article" date="2019" name="Int. J. Syst. Evol. Microbiol.">
        <title>The Global Catalogue of Microorganisms (GCM) 10K type strain sequencing project: providing services to taxonomists for standard genome sequencing and annotation.</title>
        <authorList>
            <consortium name="The Broad Institute Genomics Platform"/>
            <consortium name="The Broad Institute Genome Sequencing Center for Infectious Disease"/>
            <person name="Wu L."/>
            <person name="Ma J."/>
        </authorList>
    </citation>
    <scope>NUCLEOTIDE SEQUENCE [LARGE SCALE GENOMIC DNA]</scope>
    <source>
        <strain evidence="8">SHR3</strain>
    </source>
</reference>
<dbReference type="EMBL" id="JBHSOG010000094">
    <property type="protein sequence ID" value="MFC5771403.1"/>
    <property type="molecule type" value="Genomic_DNA"/>
</dbReference>
<evidence type="ECO:0000256" key="3">
    <source>
        <dbReference type="ARBA" id="ARBA00022806"/>
    </source>
</evidence>
<accession>A0ABW1AVQ0</accession>
<evidence type="ECO:0000256" key="4">
    <source>
        <dbReference type="ARBA" id="ARBA00022840"/>
    </source>
</evidence>
<evidence type="ECO:0000313" key="7">
    <source>
        <dbReference type="EMBL" id="MFC5771403.1"/>
    </source>
</evidence>
<comment type="caution">
    <text evidence="7">The sequence shown here is derived from an EMBL/GenBank/DDBJ whole genome shotgun (WGS) entry which is preliminary data.</text>
</comment>
<dbReference type="InterPro" id="IPR000212">
    <property type="entry name" value="DNA_helicase_UvrD/REP"/>
</dbReference>
<keyword evidence="8" id="KW-1185">Reference proteome</keyword>
<keyword evidence="4" id="KW-0067">ATP-binding</keyword>
<evidence type="ECO:0000256" key="5">
    <source>
        <dbReference type="ARBA" id="ARBA00034923"/>
    </source>
</evidence>
<protein>
    <recommendedName>
        <fullName evidence="5">DNA 3'-5' helicase II</fullName>
    </recommendedName>
</protein>
<keyword evidence="2" id="KW-0378">Hydrolase</keyword>
<name>A0ABW1AVQ0_9RHOO</name>
<evidence type="ECO:0000256" key="1">
    <source>
        <dbReference type="ARBA" id="ARBA00022741"/>
    </source>
</evidence>
<dbReference type="RefSeq" id="WP_096448021.1">
    <property type="nucleotide sequence ID" value="NZ_JBHSOG010000094.1"/>
</dbReference>
<organism evidence="7 8">
    <name type="scientific">Thauera sinica</name>
    <dbReference type="NCBI Taxonomy" id="2665146"/>
    <lineage>
        <taxon>Bacteria</taxon>
        <taxon>Pseudomonadati</taxon>
        <taxon>Pseudomonadota</taxon>
        <taxon>Betaproteobacteria</taxon>
        <taxon>Rhodocyclales</taxon>
        <taxon>Zoogloeaceae</taxon>
        <taxon>Thauera</taxon>
    </lineage>
</organism>
<sequence length="475" mass="51210">MPANEIDLLAIDRGTVTAPAGCGKTHLIAEAITRHAGAKPILVLTHTNAGVVALRGRLDRAGVPPTAYRLTTIDGWAMRLISTFPARSAHDPALLRLANPGADYPNIRVAAINLLKAGHVNDVLAASYARLIVDEYQDCSIRQHALVAYAAQALPTCVLGDPMQAIFGFGTDNLAKWHEQVCAYFPLVGELDTPWRWINADAEPMGRWLLDVRGKLLRGEPIDIRMAPAAVKWVELDGTEDHQRRLVAARVRPPNGDGCVLIIGDSTKPDSQRQFASQTPGAVTVEAVDLRDLISFARTFDLAAPDALERLAEFAQGMMTNVGAADLLRRVQSLIRGTARNPPTDAERAALGFVRAPSYRAAIDLLVEIGREGGVRTHRPAVMRACIKALQLCGGTDGLSFHDAAIRTREQYRLVGRPLPKRAVGSTLLLKGLEAEVAVVLDAGALDARNLYVAITRGSHALTICSQSPVLHPRG</sequence>
<gene>
    <name evidence="7" type="ORF">ACFPTN_18650</name>
</gene>
<evidence type="ECO:0000259" key="6">
    <source>
        <dbReference type="Pfam" id="PF00580"/>
    </source>
</evidence>
<dbReference type="PANTHER" id="PTHR11070">
    <property type="entry name" value="UVRD / RECB / PCRA DNA HELICASE FAMILY MEMBER"/>
    <property type="match status" value="1"/>
</dbReference>
<dbReference type="Gene3D" id="3.40.50.300">
    <property type="entry name" value="P-loop containing nucleotide triphosphate hydrolases"/>
    <property type="match status" value="1"/>
</dbReference>
<dbReference type="Pfam" id="PF00580">
    <property type="entry name" value="UvrD-helicase"/>
    <property type="match status" value="1"/>
</dbReference>
<dbReference type="Proteomes" id="UP001595974">
    <property type="component" value="Unassembled WGS sequence"/>
</dbReference>
<dbReference type="PANTHER" id="PTHR11070:SF2">
    <property type="entry name" value="ATP-DEPENDENT DNA HELICASE SRS2"/>
    <property type="match status" value="1"/>
</dbReference>
<evidence type="ECO:0000256" key="2">
    <source>
        <dbReference type="ARBA" id="ARBA00022801"/>
    </source>
</evidence>
<evidence type="ECO:0000313" key="8">
    <source>
        <dbReference type="Proteomes" id="UP001595974"/>
    </source>
</evidence>